<dbReference type="EMBL" id="BMAT01000942">
    <property type="protein sequence ID" value="GFR76759.1"/>
    <property type="molecule type" value="Genomic_DNA"/>
</dbReference>
<organism evidence="2 3">
    <name type="scientific">Elysia marginata</name>
    <dbReference type="NCBI Taxonomy" id="1093978"/>
    <lineage>
        <taxon>Eukaryota</taxon>
        <taxon>Metazoa</taxon>
        <taxon>Spiralia</taxon>
        <taxon>Lophotrochozoa</taxon>
        <taxon>Mollusca</taxon>
        <taxon>Gastropoda</taxon>
        <taxon>Heterobranchia</taxon>
        <taxon>Euthyneura</taxon>
        <taxon>Panpulmonata</taxon>
        <taxon>Sacoglossa</taxon>
        <taxon>Placobranchoidea</taxon>
        <taxon>Plakobranchidae</taxon>
        <taxon>Elysia</taxon>
    </lineage>
</organism>
<reference evidence="2 3" key="1">
    <citation type="journal article" date="2021" name="Elife">
        <title>Chloroplast acquisition without the gene transfer in kleptoplastic sea slugs, Plakobranchus ocellatus.</title>
        <authorList>
            <person name="Maeda T."/>
            <person name="Takahashi S."/>
            <person name="Yoshida T."/>
            <person name="Shimamura S."/>
            <person name="Takaki Y."/>
            <person name="Nagai Y."/>
            <person name="Toyoda A."/>
            <person name="Suzuki Y."/>
            <person name="Arimoto A."/>
            <person name="Ishii H."/>
            <person name="Satoh N."/>
            <person name="Nishiyama T."/>
            <person name="Hasebe M."/>
            <person name="Maruyama T."/>
            <person name="Minagawa J."/>
            <person name="Obokata J."/>
            <person name="Shigenobu S."/>
        </authorList>
    </citation>
    <scope>NUCLEOTIDE SEQUENCE [LARGE SCALE GENOMIC DNA]</scope>
</reference>
<evidence type="ECO:0000256" key="1">
    <source>
        <dbReference type="SAM" id="MobiDB-lite"/>
    </source>
</evidence>
<feature type="region of interest" description="Disordered" evidence="1">
    <location>
        <begin position="42"/>
        <end position="67"/>
    </location>
</feature>
<protein>
    <submittedName>
        <fullName evidence="2">Uncharacterized protein</fullName>
    </submittedName>
</protein>
<feature type="compositionally biased region" description="Basic residues" evidence="1">
    <location>
        <begin position="44"/>
        <end position="54"/>
    </location>
</feature>
<accession>A0AAV4FUE7</accession>
<comment type="caution">
    <text evidence="2">The sequence shown here is derived from an EMBL/GenBank/DDBJ whole genome shotgun (WGS) entry which is preliminary data.</text>
</comment>
<gene>
    <name evidence="2" type="ORF">ElyMa_000490600</name>
</gene>
<evidence type="ECO:0000313" key="2">
    <source>
        <dbReference type="EMBL" id="GFR76759.1"/>
    </source>
</evidence>
<dbReference type="Proteomes" id="UP000762676">
    <property type="component" value="Unassembled WGS sequence"/>
</dbReference>
<sequence length="168" mass="19232">MGWIVNGAKIAPNIISSSRRPRRDYRQVLKIYDRPDFPFSSSLCRKKPQRKNRFKSNTNNIYPPPPTALTATGSSAWPYYHLDNRHKEPGLEDAGILMAHEGVSSHREMAKPRAVKHLTFSPHTHHCIHTTMVGALTGIQFDLDSLIKASSPTALIFFLMYRLSQRWY</sequence>
<keyword evidence="3" id="KW-1185">Reference proteome</keyword>
<name>A0AAV4FUE7_9GAST</name>
<proteinExistence type="predicted"/>
<dbReference type="AlphaFoldDB" id="A0AAV4FUE7"/>
<evidence type="ECO:0000313" key="3">
    <source>
        <dbReference type="Proteomes" id="UP000762676"/>
    </source>
</evidence>